<dbReference type="OrthoDB" id="6351660at2759"/>
<name>A0A067RKP8_ZOONE</name>
<keyword evidence="11" id="KW-1185">Reference proteome</keyword>
<dbReference type="GO" id="GO:0097711">
    <property type="term" value="P:ciliary basal body-plasma membrane docking"/>
    <property type="evidence" value="ECO:0007669"/>
    <property type="project" value="TreeGrafter"/>
</dbReference>
<evidence type="ECO:0000256" key="3">
    <source>
        <dbReference type="ARBA" id="ARBA00022490"/>
    </source>
</evidence>
<dbReference type="GO" id="GO:0035869">
    <property type="term" value="C:ciliary transition zone"/>
    <property type="evidence" value="ECO:0007669"/>
    <property type="project" value="TreeGrafter"/>
</dbReference>
<protein>
    <submittedName>
        <fullName evidence="10">Centrosomal protein of 290 kDa</fullName>
    </submittedName>
</protein>
<dbReference type="GO" id="GO:1905515">
    <property type="term" value="P:non-motile cilium assembly"/>
    <property type="evidence" value="ECO:0007669"/>
    <property type="project" value="TreeGrafter"/>
</dbReference>
<feature type="coiled-coil region" evidence="8">
    <location>
        <begin position="391"/>
        <end position="418"/>
    </location>
</feature>
<dbReference type="Pfam" id="PF16574">
    <property type="entry name" value="CEP209_CC5"/>
    <property type="match status" value="1"/>
</dbReference>
<feature type="domain" description="Centrosomal protein of 290kDa coiled-coil region" evidence="9">
    <location>
        <begin position="211"/>
        <end position="335"/>
    </location>
</feature>
<evidence type="ECO:0000313" key="10">
    <source>
        <dbReference type="EMBL" id="KDR21145.1"/>
    </source>
</evidence>
<accession>A0A067RKP8</accession>
<feature type="coiled-coil region" evidence="8">
    <location>
        <begin position="135"/>
        <end position="162"/>
    </location>
</feature>
<dbReference type="EMBL" id="KK852570">
    <property type="protein sequence ID" value="KDR21145.1"/>
    <property type="molecule type" value="Genomic_DNA"/>
</dbReference>
<dbReference type="InterPro" id="IPR032321">
    <property type="entry name" value="Cep209_CC5"/>
</dbReference>
<feature type="coiled-coil region" evidence="8">
    <location>
        <begin position="211"/>
        <end position="313"/>
    </location>
</feature>
<evidence type="ECO:0000259" key="9">
    <source>
        <dbReference type="Pfam" id="PF16574"/>
    </source>
</evidence>
<reference evidence="10 11" key="1">
    <citation type="journal article" date="2014" name="Nat. Commun.">
        <title>Molecular traces of alternative social organization in a termite genome.</title>
        <authorList>
            <person name="Terrapon N."/>
            <person name="Li C."/>
            <person name="Robertson H.M."/>
            <person name="Ji L."/>
            <person name="Meng X."/>
            <person name="Booth W."/>
            <person name="Chen Z."/>
            <person name="Childers C.P."/>
            <person name="Glastad K.M."/>
            <person name="Gokhale K."/>
            <person name="Gowin J."/>
            <person name="Gronenberg W."/>
            <person name="Hermansen R.A."/>
            <person name="Hu H."/>
            <person name="Hunt B.G."/>
            <person name="Huylmans A.K."/>
            <person name="Khalil S.M."/>
            <person name="Mitchell R.D."/>
            <person name="Munoz-Torres M.C."/>
            <person name="Mustard J.A."/>
            <person name="Pan H."/>
            <person name="Reese J.T."/>
            <person name="Scharf M.E."/>
            <person name="Sun F."/>
            <person name="Vogel H."/>
            <person name="Xiao J."/>
            <person name="Yang W."/>
            <person name="Yang Z."/>
            <person name="Yang Z."/>
            <person name="Zhou J."/>
            <person name="Zhu J."/>
            <person name="Brent C.S."/>
            <person name="Elsik C.G."/>
            <person name="Goodisman M.A."/>
            <person name="Liberles D.A."/>
            <person name="Roe R.M."/>
            <person name="Vargo E.L."/>
            <person name="Vilcinskas A."/>
            <person name="Wang J."/>
            <person name="Bornberg-Bauer E."/>
            <person name="Korb J."/>
            <person name="Zhang G."/>
            <person name="Liebig J."/>
        </authorList>
    </citation>
    <scope>NUCLEOTIDE SEQUENCE [LARGE SCALE GENOMIC DNA]</scope>
    <source>
        <tissue evidence="10">Whole organism</tissue>
    </source>
</reference>
<organism evidence="10 11">
    <name type="scientific">Zootermopsis nevadensis</name>
    <name type="common">Dampwood termite</name>
    <dbReference type="NCBI Taxonomy" id="136037"/>
    <lineage>
        <taxon>Eukaryota</taxon>
        <taxon>Metazoa</taxon>
        <taxon>Ecdysozoa</taxon>
        <taxon>Arthropoda</taxon>
        <taxon>Hexapoda</taxon>
        <taxon>Insecta</taxon>
        <taxon>Pterygota</taxon>
        <taxon>Neoptera</taxon>
        <taxon>Polyneoptera</taxon>
        <taxon>Dictyoptera</taxon>
        <taxon>Blattodea</taxon>
        <taxon>Blattoidea</taxon>
        <taxon>Termitoidae</taxon>
        <taxon>Termopsidae</taxon>
        <taxon>Zootermopsis</taxon>
    </lineage>
</organism>
<keyword evidence="5 8" id="KW-0175">Coiled coil</keyword>
<dbReference type="AlphaFoldDB" id="A0A067RKP8"/>
<feature type="coiled-coil region" evidence="8">
    <location>
        <begin position="1"/>
        <end position="28"/>
    </location>
</feature>
<dbReference type="OMA" id="QKEDTIG"/>
<evidence type="ECO:0000256" key="7">
    <source>
        <dbReference type="ARBA" id="ARBA00023273"/>
    </source>
</evidence>
<proteinExistence type="predicted"/>
<sequence>MTLSTGQLAQLEERNAELELQYSTVVKQNLELQQAERELRDNLLTFVSRKELQDVQEKLRKSEQDRIELKLEKDRLQEVSDIAQEQVRNLELWKLSQEYQLDYMRRQILELQSTSDERSIIVKLNHELLSSRLSESSAHKKVQQLQNEISKLLSQNLRQEVKLDEKDQALSHVRGQLISRCRSLHQVIQDLRRHYSGAMPLSTQDRMSMSLRRLGEERREAINRLHGAEKLAHEAVTAKEEMELKVKSLQELKTALESDDSQKQLVEWHNNNTELRLKELKSRHQVLLLESRVRQAEERLRRQEEHIAVLEQEQISSERSREQAQLMWERTQSELYKQLADYENQQHKFAVETQKQALVPEPDEAHAEATNPSMEQLRQAMSLVSTQSQSLLKYEAELAQMRGKVASLTAEIEEKDRLLFSRDTLLAEMKVQLNSNEQKTAEQPSSYVKHVAEEKRVEEDLTEKLALKATIDSLQNIVKQKEDTIGRFQQLLKEGRDEHSQAAARLQEELRSLQTALNNSQQSYTRLKSKLCHPSPDKKPIQSIVDQYVCQIQGLEDEVAELHTSMGNLSNQLHSYRQEADRWRNLAEDRLKNVAELHKRLTFLESSLFNFSLE</sequence>
<evidence type="ECO:0000256" key="5">
    <source>
        <dbReference type="ARBA" id="ARBA00023054"/>
    </source>
</evidence>
<dbReference type="GO" id="GO:1905349">
    <property type="term" value="P:ciliary transition zone assembly"/>
    <property type="evidence" value="ECO:0007669"/>
    <property type="project" value="TreeGrafter"/>
</dbReference>
<evidence type="ECO:0000313" key="11">
    <source>
        <dbReference type="Proteomes" id="UP000027135"/>
    </source>
</evidence>
<dbReference type="Proteomes" id="UP000027135">
    <property type="component" value="Unassembled WGS sequence"/>
</dbReference>
<feature type="coiled-coil region" evidence="8">
    <location>
        <begin position="52"/>
        <end position="86"/>
    </location>
</feature>
<evidence type="ECO:0000256" key="6">
    <source>
        <dbReference type="ARBA" id="ARBA00023212"/>
    </source>
</evidence>
<dbReference type="GO" id="GO:0034451">
    <property type="term" value="C:centriolar satellite"/>
    <property type="evidence" value="ECO:0007669"/>
    <property type="project" value="TreeGrafter"/>
</dbReference>
<dbReference type="eggNOG" id="ENOG502QPTZ">
    <property type="taxonomic scope" value="Eukaryota"/>
</dbReference>
<dbReference type="InParanoid" id="A0A067RKP8"/>
<evidence type="ECO:0000256" key="4">
    <source>
        <dbReference type="ARBA" id="ARBA00022794"/>
    </source>
</evidence>
<dbReference type="PANTHER" id="PTHR18879">
    <property type="entry name" value="CENTROSOMAL PROTEIN OF 290 KDA"/>
    <property type="match status" value="1"/>
</dbReference>
<keyword evidence="7" id="KW-0966">Cell projection</keyword>
<evidence type="ECO:0000256" key="1">
    <source>
        <dbReference type="ARBA" id="ARBA00004120"/>
    </source>
</evidence>
<evidence type="ECO:0000256" key="8">
    <source>
        <dbReference type="SAM" id="Coils"/>
    </source>
</evidence>
<keyword evidence="4" id="KW-0970">Cilium biogenesis/degradation</keyword>
<feature type="coiled-coil region" evidence="8">
    <location>
        <begin position="464"/>
        <end position="586"/>
    </location>
</feature>
<keyword evidence="3" id="KW-0963">Cytoplasm</keyword>
<keyword evidence="6" id="KW-0206">Cytoskeleton</keyword>
<dbReference type="STRING" id="136037.A0A067RKP8"/>
<dbReference type="PANTHER" id="PTHR18879:SF20">
    <property type="entry name" value="CENTROSOMAL PROTEIN OF 290 KDA"/>
    <property type="match status" value="1"/>
</dbReference>
<gene>
    <name evidence="10" type="ORF">L798_04074</name>
</gene>
<comment type="subcellular location">
    <subcellularLocation>
        <location evidence="1">Cytoplasm</location>
        <location evidence="1">Cytoskeleton</location>
        <location evidence="1">Cilium basal body</location>
    </subcellularLocation>
    <subcellularLocation>
        <location evidence="2">Cytoplasm</location>
        <location evidence="2">Cytoskeleton</location>
        <location evidence="2">Microtubule organizing center</location>
        <location evidence="2">Centrosome</location>
    </subcellularLocation>
</comment>
<dbReference type="InterPro" id="IPR026201">
    <property type="entry name" value="Cep290"/>
</dbReference>
<evidence type="ECO:0000256" key="2">
    <source>
        <dbReference type="ARBA" id="ARBA00004300"/>
    </source>
</evidence>